<keyword evidence="11 19" id="KW-0460">Magnesium</keyword>
<keyword evidence="8 19" id="KW-0169">Cobalamin biosynthesis</keyword>
<comment type="similarity">
    <text evidence="4 19">Belongs to the CobS family.</text>
</comment>
<dbReference type="UniPathway" id="UPA00148">
    <property type="reaction ID" value="UER00238"/>
</dbReference>
<comment type="function">
    <text evidence="14 19">Joins adenosylcobinamide-GDP and alpha-ribazole to generate adenosylcobalamin (Ado-cobalamin). Also synthesizes adenosylcobalamin 5'-phosphate from adenosylcobinamide-GDP and alpha-ribazole 5'-phosphate.</text>
</comment>
<dbReference type="HAMAP" id="MF_00719">
    <property type="entry name" value="CobS"/>
    <property type="match status" value="1"/>
</dbReference>
<evidence type="ECO:0000256" key="5">
    <source>
        <dbReference type="ARBA" id="ARBA00013200"/>
    </source>
</evidence>
<evidence type="ECO:0000256" key="2">
    <source>
        <dbReference type="ARBA" id="ARBA00004651"/>
    </source>
</evidence>
<evidence type="ECO:0000256" key="10">
    <source>
        <dbReference type="ARBA" id="ARBA00022692"/>
    </source>
</evidence>
<comment type="pathway">
    <text evidence="3 19">Cofactor biosynthesis; adenosylcobalamin biosynthesis; adenosylcobalamin from cob(II)yrinate a,c-diamide: step 7/7.</text>
</comment>
<evidence type="ECO:0000313" key="20">
    <source>
        <dbReference type="EMBL" id="OHX63984.1"/>
    </source>
</evidence>
<gene>
    <name evidence="19" type="primary">cobS</name>
    <name evidence="20" type="ORF">NH26_20450</name>
</gene>
<dbReference type="EMBL" id="JRYR02000002">
    <property type="protein sequence ID" value="OHX63984.1"/>
    <property type="molecule type" value="Genomic_DNA"/>
</dbReference>
<sequence length="257" mass="29498">MMREIYLFFTALQFFTRVPIPKWVPYKTEYLQASRKYFPFIGILLGMLCCLIFYGAIQVFSLEIAVLISMASSILITGAFHEDGMADTFDAFGGGYTPEKILSIMKDSRIGTYGTVAVVLSLLLKFFFLMSIYEESNYLFYCSIILGHSLSRFFASTMVDLLPYVQDLDTSKSKPMANTKFDVWQFIPGLIFGLWPFVFFQDQWVFLILIPCILFALYLGHFFRKNIGGYTGDCLGATQQMTEIFIYASLIALWKFM</sequence>
<evidence type="ECO:0000256" key="9">
    <source>
        <dbReference type="ARBA" id="ARBA00022679"/>
    </source>
</evidence>
<evidence type="ECO:0000256" key="11">
    <source>
        <dbReference type="ARBA" id="ARBA00022842"/>
    </source>
</evidence>
<evidence type="ECO:0000256" key="12">
    <source>
        <dbReference type="ARBA" id="ARBA00022989"/>
    </source>
</evidence>
<organism evidence="20 21">
    <name type="scientific">Flammeovirga pacifica</name>
    <dbReference type="NCBI Taxonomy" id="915059"/>
    <lineage>
        <taxon>Bacteria</taxon>
        <taxon>Pseudomonadati</taxon>
        <taxon>Bacteroidota</taxon>
        <taxon>Cytophagia</taxon>
        <taxon>Cytophagales</taxon>
        <taxon>Flammeovirgaceae</taxon>
        <taxon>Flammeovirga</taxon>
    </lineage>
</organism>
<comment type="caution">
    <text evidence="20">The sequence shown here is derived from an EMBL/GenBank/DDBJ whole genome shotgun (WGS) entry which is preliminary data.</text>
</comment>
<comment type="cofactor">
    <cofactor evidence="1 19">
        <name>Mg(2+)</name>
        <dbReference type="ChEBI" id="CHEBI:18420"/>
    </cofactor>
</comment>
<evidence type="ECO:0000256" key="19">
    <source>
        <dbReference type="HAMAP-Rule" id="MF_00719"/>
    </source>
</evidence>
<feature type="transmembrane region" description="Helical" evidence="19">
    <location>
        <begin position="181"/>
        <end position="198"/>
    </location>
</feature>
<dbReference type="GO" id="GO:0005886">
    <property type="term" value="C:plasma membrane"/>
    <property type="evidence" value="ECO:0007669"/>
    <property type="project" value="UniProtKB-SubCell"/>
</dbReference>
<dbReference type="GO" id="GO:0051073">
    <property type="term" value="F:adenosylcobinamide-GDP ribazoletransferase activity"/>
    <property type="evidence" value="ECO:0007669"/>
    <property type="project" value="UniProtKB-UniRule"/>
</dbReference>
<dbReference type="GO" id="GO:0009236">
    <property type="term" value="P:cobalamin biosynthetic process"/>
    <property type="evidence" value="ECO:0007669"/>
    <property type="project" value="UniProtKB-UniRule"/>
</dbReference>
<comment type="catalytic activity">
    <reaction evidence="18 19">
        <text>alpha-ribazole 5'-phosphate + adenosylcob(III)inamide-GDP = adenosylcob(III)alamin 5'-phosphate + GMP + H(+)</text>
        <dbReference type="Rhea" id="RHEA:23560"/>
        <dbReference type="ChEBI" id="CHEBI:15378"/>
        <dbReference type="ChEBI" id="CHEBI:57918"/>
        <dbReference type="ChEBI" id="CHEBI:58115"/>
        <dbReference type="ChEBI" id="CHEBI:60487"/>
        <dbReference type="ChEBI" id="CHEBI:60493"/>
        <dbReference type="EC" id="2.7.8.26"/>
    </reaction>
</comment>
<evidence type="ECO:0000256" key="15">
    <source>
        <dbReference type="ARBA" id="ARBA00032605"/>
    </source>
</evidence>
<keyword evidence="7 19" id="KW-1003">Cell membrane</keyword>
<keyword evidence="12 19" id="KW-1133">Transmembrane helix</keyword>
<evidence type="ECO:0000256" key="7">
    <source>
        <dbReference type="ARBA" id="ARBA00022475"/>
    </source>
</evidence>
<keyword evidence="10 19" id="KW-0812">Transmembrane</keyword>
<proteinExistence type="inferred from homology"/>
<evidence type="ECO:0000256" key="3">
    <source>
        <dbReference type="ARBA" id="ARBA00004663"/>
    </source>
</evidence>
<dbReference type="Pfam" id="PF02654">
    <property type="entry name" value="CobS"/>
    <property type="match status" value="1"/>
</dbReference>
<evidence type="ECO:0000313" key="21">
    <source>
        <dbReference type="Proteomes" id="UP000179797"/>
    </source>
</evidence>
<protein>
    <recommendedName>
        <fullName evidence="6 19">Adenosylcobinamide-GDP ribazoletransferase</fullName>
        <ecNumber evidence="5 19">2.7.8.26</ecNumber>
    </recommendedName>
    <alternativeName>
        <fullName evidence="16 19">Cobalamin synthase</fullName>
    </alternativeName>
    <alternativeName>
        <fullName evidence="15 19">Cobalamin-5'-phosphate synthase</fullName>
    </alternativeName>
</protein>
<dbReference type="GO" id="GO:0008818">
    <property type="term" value="F:cobalamin 5'-phosphate synthase activity"/>
    <property type="evidence" value="ECO:0007669"/>
    <property type="project" value="UniProtKB-UniRule"/>
</dbReference>
<comment type="subcellular location">
    <subcellularLocation>
        <location evidence="2 19">Cell membrane</location>
        <topology evidence="2 19">Multi-pass membrane protein</topology>
    </subcellularLocation>
</comment>
<evidence type="ECO:0000256" key="16">
    <source>
        <dbReference type="ARBA" id="ARBA00032853"/>
    </source>
</evidence>
<evidence type="ECO:0000256" key="4">
    <source>
        <dbReference type="ARBA" id="ARBA00010561"/>
    </source>
</evidence>
<dbReference type="OrthoDB" id="9794626at2"/>
<feature type="transmembrane region" description="Helical" evidence="19">
    <location>
        <begin position="110"/>
        <end position="132"/>
    </location>
</feature>
<evidence type="ECO:0000256" key="6">
    <source>
        <dbReference type="ARBA" id="ARBA00015850"/>
    </source>
</evidence>
<evidence type="ECO:0000256" key="1">
    <source>
        <dbReference type="ARBA" id="ARBA00001946"/>
    </source>
</evidence>
<name>A0A1S1YSH5_FLAPC</name>
<reference evidence="20 21" key="1">
    <citation type="journal article" date="2012" name="Int. J. Syst. Evol. Microbiol.">
        <title>Flammeovirga pacifica sp. nov., isolated from deep-sea sediment.</title>
        <authorList>
            <person name="Xu H."/>
            <person name="Fu Y."/>
            <person name="Yang N."/>
            <person name="Ding Z."/>
            <person name="Lai Q."/>
            <person name="Zeng R."/>
        </authorList>
    </citation>
    <scope>NUCLEOTIDE SEQUENCE [LARGE SCALE GENOMIC DNA]</scope>
    <source>
        <strain evidence="21">DSM 24597 / LMG 26175 / WPAGA1</strain>
    </source>
</reference>
<accession>A0A1S1YSH5</accession>
<dbReference type="PANTHER" id="PTHR34148:SF1">
    <property type="entry name" value="ADENOSYLCOBINAMIDE-GDP RIBAZOLETRANSFERASE"/>
    <property type="match status" value="1"/>
</dbReference>
<evidence type="ECO:0000256" key="17">
    <source>
        <dbReference type="ARBA" id="ARBA00048623"/>
    </source>
</evidence>
<dbReference type="EC" id="2.7.8.26" evidence="5 19"/>
<dbReference type="Proteomes" id="UP000179797">
    <property type="component" value="Unassembled WGS sequence"/>
</dbReference>
<evidence type="ECO:0000256" key="13">
    <source>
        <dbReference type="ARBA" id="ARBA00023136"/>
    </source>
</evidence>
<comment type="catalytic activity">
    <reaction evidence="17 19">
        <text>alpha-ribazole + adenosylcob(III)inamide-GDP = adenosylcob(III)alamin + GMP + H(+)</text>
        <dbReference type="Rhea" id="RHEA:16049"/>
        <dbReference type="ChEBI" id="CHEBI:10329"/>
        <dbReference type="ChEBI" id="CHEBI:15378"/>
        <dbReference type="ChEBI" id="CHEBI:18408"/>
        <dbReference type="ChEBI" id="CHEBI:58115"/>
        <dbReference type="ChEBI" id="CHEBI:60487"/>
        <dbReference type="EC" id="2.7.8.26"/>
    </reaction>
</comment>
<feature type="transmembrane region" description="Helical" evidence="19">
    <location>
        <begin position="37"/>
        <end position="56"/>
    </location>
</feature>
<keyword evidence="9 19" id="KW-0808">Transferase</keyword>
<evidence type="ECO:0000256" key="8">
    <source>
        <dbReference type="ARBA" id="ARBA00022573"/>
    </source>
</evidence>
<dbReference type="AlphaFoldDB" id="A0A1S1YSH5"/>
<dbReference type="NCBIfam" id="NF001277">
    <property type="entry name" value="PRK00235.1-3"/>
    <property type="match status" value="1"/>
</dbReference>
<evidence type="ECO:0000256" key="18">
    <source>
        <dbReference type="ARBA" id="ARBA00049504"/>
    </source>
</evidence>
<keyword evidence="13 19" id="KW-0472">Membrane</keyword>
<feature type="transmembrane region" description="Helical" evidence="19">
    <location>
        <begin position="204"/>
        <end position="223"/>
    </location>
</feature>
<keyword evidence="21" id="KW-1185">Reference proteome</keyword>
<dbReference type="STRING" id="915059.NH26_20450"/>
<evidence type="ECO:0000256" key="14">
    <source>
        <dbReference type="ARBA" id="ARBA00025228"/>
    </source>
</evidence>
<dbReference type="PANTHER" id="PTHR34148">
    <property type="entry name" value="ADENOSYLCOBINAMIDE-GDP RIBAZOLETRANSFERASE"/>
    <property type="match status" value="1"/>
</dbReference>
<dbReference type="InterPro" id="IPR003805">
    <property type="entry name" value="CobS"/>
</dbReference>
<feature type="transmembrane region" description="Helical" evidence="19">
    <location>
        <begin position="62"/>
        <end position="80"/>
    </location>
</feature>